<dbReference type="Proteomes" id="UP000460157">
    <property type="component" value="Unassembled WGS sequence"/>
</dbReference>
<dbReference type="AlphaFoldDB" id="A0A7K1UJN2"/>
<name>A0A7K1UJN2_9MICC</name>
<dbReference type="EMBL" id="WRPM01000071">
    <property type="protein sequence ID" value="MVT26693.1"/>
    <property type="molecule type" value="Genomic_DNA"/>
</dbReference>
<evidence type="ECO:0000313" key="3">
    <source>
        <dbReference type="EMBL" id="MVT26693.1"/>
    </source>
</evidence>
<sequence length="411" mass="44021">MGQPMPAAGRTLDAGGRLVTPGLVNTHHHMYQNLTRAYAPAINGTLFQWLTTLYPRWARLNKESVYLATYVAAAELLTGGCTTSSDHMYVHPVPELIDAQVQAVTDAGFRFMANRGSMTRSVEDGGLPPKEVVQDEDTILADSERLIKAYHDPSPGAMVRVALAPCSMFSVSESIMRSTAELAERHDVRLHTHLAEDTDEDAYALEVYGRRPVEYFEDCGWATPRSWVAHYVYGSAAENARLAAAGVGATQCPSSNMIICGDAADAKGLRSLGMNVGIGCDGSASADSADLWLETRTALLLGRFRNGPDSFTAREALNMATEGSAANLGWADEIGHLNPGACADLVIWSSAQLSQAGVLTDPVEGWLRSGPARAHTVLVNGTERLSEGQLQLPGLNDVLAGHRRAAEAMQG</sequence>
<gene>
    <name evidence="3" type="ORF">GNZ21_10035</name>
</gene>
<dbReference type="Gene3D" id="2.30.40.10">
    <property type="entry name" value="Urease, subunit C, domain 1"/>
    <property type="match status" value="1"/>
</dbReference>
<comment type="caution">
    <text evidence="3">The sequence shown here is derived from an EMBL/GenBank/DDBJ whole genome shotgun (WGS) entry which is preliminary data.</text>
</comment>
<dbReference type="GO" id="GO:0016810">
    <property type="term" value="F:hydrolase activity, acting on carbon-nitrogen (but not peptide) bonds"/>
    <property type="evidence" value="ECO:0007669"/>
    <property type="project" value="InterPro"/>
</dbReference>
<feature type="domain" description="Amidohydrolase-related" evidence="2">
    <location>
        <begin position="18"/>
        <end position="352"/>
    </location>
</feature>
<dbReference type="SUPFAM" id="SSF51338">
    <property type="entry name" value="Composite domain of metallo-dependent hydrolases"/>
    <property type="match status" value="1"/>
</dbReference>
<keyword evidence="4" id="KW-1185">Reference proteome</keyword>
<evidence type="ECO:0000313" key="4">
    <source>
        <dbReference type="Proteomes" id="UP000460157"/>
    </source>
</evidence>
<evidence type="ECO:0000256" key="1">
    <source>
        <dbReference type="ARBA" id="ARBA00022801"/>
    </source>
</evidence>
<dbReference type="Gene3D" id="3.20.20.140">
    <property type="entry name" value="Metal-dependent hydrolases"/>
    <property type="match status" value="1"/>
</dbReference>
<accession>A0A7K1UJN2</accession>
<dbReference type="SUPFAM" id="SSF51556">
    <property type="entry name" value="Metallo-dependent hydrolases"/>
    <property type="match status" value="1"/>
</dbReference>
<protein>
    <submittedName>
        <fullName evidence="3">Amidohydrolase family protein</fullName>
    </submittedName>
</protein>
<dbReference type="OrthoDB" id="3189065at2"/>
<evidence type="ECO:0000259" key="2">
    <source>
        <dbReference type="Pfam" id="PF01979"/>
    </source>
</evidence>
<proteinExistence type="predicted"/>
<dbReference type="InterPro" id="IPR050287">
    <property type="entry name" value="MTA/SAH_deaminase"/>
</dbReference>
<organism evidence="3 4">
    <name type="scientific">Nesterenkonia alkaliphila</name>
    <dbReference type="NCBI Taxonomy" id="1463631"/>
    <lineage>
        <taxon>Bacteria</taxon>
        <taxon>Bacillati</taxon>
        <taxon>Actinomycetota</taxon>
        <taxon>Actinomycetes</taxon>
        <taxon>Micrococcales</taxon>
        <taxon>Micrococcaceae</taxon>
        <taxon>Nesterenkonia</taxon>
    </lineage>
</organism>
<dbReference type="InterPro" id="IPR011059">
    <property type="entry name" value="Metal-dep_hydrolase_composite"/>
</dbReference>
<dbReference type="InterPro" id="IPR006680">
    <property type="entry name" value="Amidohydro-rel"/>
</dbReference>
<dbReference type="PANTHER" id="PTHR43794:SF11">
    <property type="entry name" value="AMIDOHYDROLASE-RELATED DOMAIN-CONTAINING PROTEIN"/>
    <property type="match status" value="1"/>
</dbReference>
<reference evidence="3 4" key="1">
    <citation type="submission" date="2019-12" db="EMBL/GenBank/DDBJ databases">
        <title>Nesterenkonia muleiensis sp. nov., a novel actinobacterium isolated from sap of Populus euphratica.</title>
        <authorList>
            <person name="Wang R."/>
        </authorList>
    </citation>
    <scope>NUCLEOTIDE SEQUENCE [LARGE SCALE GENOMIC DNA]</scope>
    <source>
        <strain evidence="3 4">F10</strain>
    </source>
</reference>
<dbReference type="PANTHER" id="PTHR43794">
    <property type="entry name" value="AMINOHYDROLASE SSNA-RELATED"/>
    <property type="match status" value="1"/>
</dbReference>
<keyword evidence="1 3" id="KW-0378">Hydrolase</keyword>
<dbReference type="InterPro" id="IPR032466">
    <property type="entry name" value="Metal_Hydrolase"/>
</dbReference>
<dbReference type="Pfam" id="PF01979">
    <property type="entry name" value="Amidohydro_1"/>
    <property type="match status" value="1"/>
</dbReference>